<accession>A0A1I8J7E1</accession>
<protein>
    <submittedName>
        <fullName evidence="2">MPN domain-containing protein</fullName>
    </submittedName>
</protein>
<evidence type="ECO:0000313" key="2">
    <source>
        <dbReference type="WBParaSite" id="maker-uti_cns_0046098-snap-gene-1.33-mRNA-1"/>
    </source>
</evidence>
<evidence type="ECO:0000313" key="1">
    <source>
        <dbReference type="Proteomes" id="UP000095280"/>
    </source>
</evidence>
<proteinExistence type="predicted"/>
<keyword evidence="1" id="KW-1185">Reference proteome</keyword>
<organism evidence="1 2">
    <name type="scientific">Macrostomum lignano</name>
    <dbReference type="NCBI Taxonomy" id="282301"/>
    <lineage>
        <taxon>Eukaryota</taxon>
        <taxon>Metazoa</taxon>
        <taxon>Spiralia</taxon>
        <taxon>Lophotrochozoa</taxon>
        <taxon>Platyhelminthes</taxon>
        <taxon>Rhabditophora</taxon>
        <taxon>Macrostomorpha</taxon>
        <taxon>Macrostomida</taxon>
        <taxon>Macrostomidae</taxon>
        <taxon>Macrostomum</taxon>
    </lineage>
</organism>
<name>A0A1I8J7E1_9PLAT</name>
<reference evidence="2" key="1">
    <citation type="submission" date="2016-11" db="UniProtKB">
        <authorList>
            <consortium name="WormBaseParasite"/>
        </authorList>
    </citation>
    <scope>IDENTIFICATION</scope>
</reference>
<dbReference type="WBParaSite" id="maker-uti_cns_0046098-snap-gene-1.33-mRNA-1">
    <property type="protein sequence ID" value="maker-uti_cns_0046098-snap-gene-1.33-mRNA-1"/>
    <property type="gene ID" value="maker-uti_cns_0046098-snap-gene-1.33"/>
</dbReference>
<dbReference type="Proteomes" id="UP000095280">
    <property type="component" value="Unplaced"/>
</dbReference>
<sequence>MSPAIISVPCPPAFLDPLTQIEQCYYYAVPKFFGLNHPNTRWLITMIRNNESDRLKHKMEISPGAFKGVYYQMMDCPQLYMPEDVAASPMFKRQAVVYLSPLGMAMYLANIAMTELFLTYKDTYDEVLCDPLEPQYATHLQDNEAGDFHSFPPYVIMLRRNFFSCAQNLLKAGWDPSQPVAMPMRRKFERRVIYYRDWLDVSLSVLTTRPMFPLQVLIREITKGSDYAPLKMPLKQLLPPNPAEAPPIGLINVDELPPGVQMIGVRSLLDMAEHYDRYLQMRQCARDVAVLKKEASAVGLNPEVLMIQAQDFDGGAIPAEQTDNSNVELGVNNSSVAELPDDLAKRHVMLNVNTSAKQKEDLDPQYASEGCRILHFALNRDPHGKSMQVCMEAFCVLLRRGFYLQSSKPEPGSSLARDARNTAALMLNLIQREQGKVDRIVEKIKSGVKKFAHLEEHKQLENRKTACILYMNKLVGVLTTLLLHTKGLVDFIRSDFPPFSPNNSNFPLNPYLAQKFEDIKFGIIQEFNSRKEAWMFLDKEMLQIVAGIPQMQLRFKVGKTPTVPPKKGKNKNKSNMSNTNSCFVTYTRVQRKPKKSATGAVPAAASSAATDAGTYSENVSLAASLEYGADQADSGARAASPEDRGTCGDATSLSDVPDLSDMVAASEDVAGLMRSAAGEGDGMRVEPPLAPPPRTSSQRRQQQQAAAATAATAADAAPAAAGTETSAPPPDIEKLLANLCREVDSLFQPLETGGSGGGGGKGVEIVNGSSSAVGCWPSETDRADSSNIEQRTKTALTSTARLEHSTIEPELAPTPMPTPEASPERNGGSAGKSTNRSSASSNPPSSRRPPSVSRRQPLQVRLKQNGVVRLFNRISGRGAAVSSEAEDRAR</sequence>
<dbReference type="AlphaFoldDB" id="A0A1I8J7E1"/>
<dbReference type="OrthoDB" id="6257735at2759"/>